<evidence type="ECO:0000313" key="1">
    <source>
        <dbReference type="EMBL" id="KAJ7039267.1"/>
    </source>
</evidence>
<comment type="caution">
    <text evidence="1">The sequence shown here is derived from an EMBL/GenBank/DDBJ whole genome shotgun (WGS) entry which is preliminary data.</text>
</comment>
<dbReference type="Proteomes" id="UP001218188">
    <property type="component" value="Unassembled WGS sequence"/>
</dbReference>
<sequence length="106" mass="12626">MYSNLKRKANNHHRILDYEDQKIERYNEKVLKSLETLDKAEKAVHAKEKELVHEGNPEKWQKIEGELEKKRRAEERARKTFEKLHAEQSSLKRGSGKVARIEYVVQ</sequence>
<gene>
    <name evidence="1" type="ORF">C8F04DRAFT_1179187</name>
</gene>
<dbReference type="AlphaFoldDB" id="A0AAD6T8H7"/>
<dbReference type="EMBL" id="JARJCM010000028">
    <property type="protein sequence ID" value="KAJ7039267.1"/>
    <property type="molecule type" value="Genomic_DNA"/>
</dbReference>
<reference evidence="1" key="1">
    <citation type="submission" date="2023-03" db="EMBL/GenBank/DDBJ databases">
        <title>Massive genome expansion in bonnet fungi (Mycena s.s.) driven by repeated elements and novel gene families across ecological guilds.</title>
        <authorList>
            <consortium name="Lawrence Berkeley National Laboratory"/>
            <person name="Harder C.B."/>
            <person name="Miyauchi S."/>
            <person name="Viragh M."/>
            <person name="Kuo A."/>
            <person name="Thoen E."/>
            <person name="Andreopoulos B."/>
            <person name="Lu D."/>
            <person name="Skrede I."/>
            <person name="Drula E."/>
            <person name="Henrissat B."/>
            <person name="Morin E."/>
            <person name="Kohler A."/>
            <person name="Barry K."/>
            <person name="LaButti K."/>
            <person name="Morin E."/>
            <person name="Salamov A."/>
            <person name="Lipzen A."/>
            <person name="Mereny Z."/>
            <person name="Hegedus B."/>
            <person name="Baldrian P."/>
            <person name="Stursova M."/>
            <person name="Weitz H."/>
            <person name="Taylor A."/>
            <person name="Grigoriev I.V."/>
            <person name="Nagy L.G."/>
            <person name="Martin F."/>
            <person name="Kauserud H."/>
        </authorList>
    </citation>
    <scope>NUCLEOTIDE SEQUENCE</scope>
    <source>
        <strain evidence="1">CBHHK200</strain>
    </source>
</reference>
<keyword evidence="2" id="KW-1185">Reference proteome</keyword>
<evidence type="ECO:0000313" key="2">
    <source>
        <dbReference type="Proteomes" id="UP001218188"/>
    </source>
</evidence>
<organism evidence="1 2">
    <name type="scientific">Mycena alexandri</name>
    <dbReference type="NCBI Taxonomy" id="1745969"/>
    <lineage>
        <taxon>Eukaryota</taxon>
        <taxon>Fungi</taxon>
        <taxon>Dikarya</taxon>
        <taxon>Basidiomycota</taxon>
        <taxon>Agaricomycotina</taxon>
        <taxon>Agaricomycetes</taxon>
        <taxon>Agaricomycetidae</taxon>
        <taxon>Agaricales</taxon>
        <taxon>Marasmiineae</taxon>
        <taxon>Mycenaceae</taxon>
        <taxon>Mycena</taxon>
    </lineage>
</organism>
<name>A0AAD6T8H7_9AGAR</name>
<accession>A0AAD6T8H7</accession>
<protein>
    <submittedName>
        <fullName evidence="1">Uncharacterized protein</fullName>
    </submittedName>
</protein>
<proteinExistence type="predicted"/>